<dbReference type="Gene3D" id="6.20.190.10">
    <property type="entry name" value="Nutrient germinant receptor protein C, domain 1"/>
    <property type="match status" value="1"/>
</dbReference>
<gene>
    <name evidence="11" type="ORF">H8705_03725</name>
</gene>
<keyword evidence="4 8" id="KW-0732">Signal</keyword>
<keyword evidence="6" id="KW-0564">Palmitate</keyword>
<comment type="caution">
    <text evidence="11">The sequence shown here is derived from an EMBL/GenBank/DDBJ whole genome shotgun (WGS) entry which is preliminary data.</text>
</comment>
<feature type="chain" id="PRO_5039488371" evidence="8">
    <location>
        <begin position="24"/>
        <end position="373"/>
    </location>
</feature>
<protein>
    <submittedName>
        <fullName evidence="11">Ger(X)C family spore germination protein</fullName>
    </submittedName>
</protein>
<dbReference type="InterPro" id="IPR057336">
    <property type="entry name" value="GerAC_N"/>
</dbReference>
<evidence type="ECO:0000313" key="12">
    <source>
        <dbReference type="Proteomes" id="UP000623678"/>
    </source>
</evidence>
<evidence type="ECO:0000256" key="3">
    <source>
        <dbReference type="ARBA" id="ARBA00022544"/>
    </source>
</evidence>
<dbReference type="EMBL" id="JACRTD010000002">
    <property type="protein sequence ID" value="MBC8584683.1"/>
    <property type="molecule type" value="Genomic_DNA"/>
</dbReference>
<reference evidence="11" key="1">
    <citation type="submission" date="2020-08" db="EMBL/GenBank/DDBJ databases">
        <title>Genome public.</title>
        <authorList>
            <person name="Liu C."/>
            <person name="Sun Q."/>
        </authorList>
    </citation>
    <scope>NUCLEOTIDE SEQUENCE</scope>
    <source>
        <strain evidence="11">NSJ-64</strain>
    </source>
</reference>
<evidence type="ECO:0000259" key="10">
    <source>
        <dbReference type="Pfam" id="PF25198"/>
    </source>
</evidence>
<dbReference type="InterPro" id="IPR008844">
    <property type="entry name" value="Spore_GerAC-like"/>
</dbReference>
<keyword evidence="5" id="KW-0472">Membrane</keyword>
<dbReference type="GO" id="GO:0009847">
    <property type="term" value="P:spore germination"/>
    <property type="evidence" value="ECO:0007669"/>
    <property type="project" value="InterPro"/>
</dbReference>
<dbReference type="PANTHER" id="PTHR35789:SF1">
    <property type="entry name" value="SPORE GERMINATION PROTEIN B3"/>
    <property type="match status" value="1"/>
</dbReference>
<evidence type="ECO:0000256" key="6">
    <source>
        <dbReference type="ARBA" id="ARBA00023139"/>
    </source>
</evidence>
<keyword evidence="7" id="KW-0449">Lipoprotein</keyword>
<evidence type="ECO:0000313" key="11">
    <source>
        <dbReference type="EMBL" id="MBC8584683.1"/>
    </source>
</evidence>
<proteinExistence type="inferred from homology"/>
<dbReference type="Pfam" id="PF25198">
    <property type="entry name" value="Spore_GerAC_N"/>
    <property type="match status" value="1"/>
</dbReference>
<feature type="domain" description="Spore germination protein N-terminal" evidence="10">
    <location>
        <begin position="22"/>
        <end position="190"/>
    </location>
</feature>
<dbReference type="NCBIfam" id="TIGR02887">
    <property type="entry name" value="spore_ger_x_C"/>
    <property type="match status" value="1"/>
</dbReference>
<name>A0A926IHG7_9FIRM</name>
<evidence type="ECO:0000256" key="7">
    <source>
        <dbReference type="ARBA" id="ARBA00023288"/>
    </source>
</evidence>
<evidence type="ECO:0000256" key="4">
    <source>
        <dbReference type="ARBA" id="ARBA00022729"/>
    </source>
</evidence>
<dbReference type="RefSeq" id="WP_262394506.1">
    <property type="nucleotide sequence ID" value="NZ_JACRTD010000002.1"/>
</dbReference>
<dbReference type="InterPro" id="IPR038501">
    <property type="entry name" value="Spore_GerAC_C_sf"/>
</dbReference>
<feature type="domain" description="Spore germination GerAC-like C-terminal" evidence="9">
    <location>
        <begin position="204"/>
        <end position="367"/>
    </location>
</feature>
<dbReference type="PROSITE" id="PS51257">
    <property type="entry name" value="PROKAR_LIPOPROTEIN"/>
    <property type="match status" value="1"/>
</dbReference>
<comment type="subcellular location">
    <subcellularLocation>
        <location evidence="1">Membrane</location>
        <topology evidence="1">Lipid-anchor</topology>
    </subcellularLocation>
</comment>
<evidence type="ECO:0000256" key="2">
    <source>
        <dbReference type="ARBA" id="ARBA00007886"/>
    </source>
</evidence>
<dbReference type="Pfam" id="PF05504">
    <property type="entry name" value="Spore_GerAC"/>
    <property type="match status" value="1"/>
</dbReference>
<dbReference type="PANTHER" id="PTHR35789">
    <property type="entry name" value="SPORE GERMINATION PROTEIN B3"/>
    <property type="match status" value="1"/>
</dbReference>
<accession>A0A926IHG7</accession>
<comment type="similarity">
    <text evidence="2">Belongs to the GerABKC lipoprotein family.</text>
</comment>
<dbReference type="Proteomes" id="UP000623678">
    <property type="component" value="Unassembled WGS sequence"/>
</dbReference>
<evidence type="ECO:0000256" key="8">
    <source>
        <dbReference type="SAM" id="SignalP"/>
    </source>
</evidence>
<evidence type="ECO:0000256" key="5">
    <source>
        <dbReference type="ARBA" id="ARBA00023136"/>
    </source>
</evidence>
<evidence type="ECO:0000256" key="1">
    <source>
        <dbReference type="ARBA" id="ARBA00004635"/>
    </source>
</evidence>
<dbReference type="Gene3D" id="3.30.300.210">
    <property type="entry name" value="Nutrient germinant receptor protein C, domain 3"/>
    <property type="match status" value="1"/>
</dbReference>
<keyword evidence="3" id="KW-0309">Germination</keyword>
<organism evidence="11 12">
    <name type="scientific">Youxingia wuxianensis</name>
    <dbReference type="NCBI Taxonomy" id="2763678"/>
    <lineage>
        <taxon>Bacteria</taxon>
        <taxon>Bacillati</taxon>
        <taxon>Bacillota</taxon>
        <taxon>Clostridia</taxon>
        <taxon>Eubacteriales</taxon>
        <taxon>Oscillospiraceae</taxon>
        <taxon>Youxingia</taxon>
    </lineage>
</organism>
<dbReference type="AlphaFoldDB" id="A0A926IHG7"/>
<keyword evidence="12" id="KW-1185">Reference proteome</keyword>
<feature type="signal peptide" evidence="8">
    <location>
        <begin position="1"/>
        <end position="23"/>
    </location>
</feature>
<sequence>MKKILLSLLTVMMLTGCMGNVYLNDRGIVQAVGIDYADGEYSLTMELFNVEESSADQGASGAKSKIIKSQGKSITEAIQKTALSEGKIMFFGNCKVIVLGEETAREGVSKALDYFNSTHETPPTILVLTARGKAEDILSTKEEEPIVPGKEILDMVEAAQKSGFSPQSRLMDIIGDIQEPNISGTLCLIEAQEEKEKPVLSLAGLAVFREDRMISTLPLEQCRGLQWIKGKIKATEIYIKEDRIGQITAVTSQTSSKKNANISGDHPEMVIKIKVKSTAVEVVLNSGSPLSKEDQKYVTKLQEQLIRSEVLELIQATQRKGLDVLGLAQHVKKSSPEFYLGHQNDWKNIVENANYQVEVTCEMDRMGVGNKLL</sequence>
<dbReference type="InterPro" id="IPR046953">
    <property type="entry name" value="Spore_GerAC-like_C"/>
</dbReference>
<evidence type="ECO:0000259" key="9">
    <source>
        <dbReference type="Pfam" id="PF05504"/>
    </source>
</evidence>
<dbReference type="GO" id="GO:0016020">
    <property type="term" value="C:membrane"/>
    <property type="evidence" value="ECO:0007669"/>
    <property type="project" value="UniProtKB-SubCell"/>
</dbReference>